<proteinExistence type="predicted"/>
<keyword evidence="3" id="KW-1185">Reference proteome</keyword>
<dbReference type="Proteomes" id="UP001526201">
    <property type="component" value="Unassembled WGS sequence"/>
</dbReference>
<feature type="transmembrane region" description="Helical" evidence="1">
    <location>
        <begin position="43"/>
        <end position="65"/>
    </location>
</feature>
<protein>
    <submittedName>
        <fullName evidence="2">Uncharacterized protein</fullName>
    </submittedName>
</protein>
<comment type="caution">
    <text evidence="2">The sequence shown here is derived from an EMBL/GenBank/DDBJ whole genome shotgun (WGS) entry which is preliminary data.</text>
</comment>
<dbReference type="EMBL" id="JACKTY010000020">
    <property type="protein sequence ID" value="MCV7226267.1"/>
    <property type="molecule type" value="Genomic_DNA"/>
</dbReference>
<keyword evidence="1" id="KW-0472">Membrane</keyword>
<feature type="transmembrane region" description="Helical" evidence="1">
    <location>
        <begin position="12"/>
        <end position="37"/>
    </location>
</feature>
<keyword evidence="1" id="KW-1133">Transmembrane helix</keyword>
<gene>
    <name evidence="2" type="ORF">H7J73_09530</name>
</gene>
<dbReference type="RefSeq" id="WP_264067087.1">
    <property type="nucleotide sequence ID" value="NZ_JACKTY010000020.1"/>
</dbReference>
<name>A0ABT3C9W0_9MYCO</name>
<evidence type="ECO:0000256" key="1">
    <source>
        <dbReference type="SAM" id="Phobius"/>
    </source>
</evidence>
<keyword evidence="1" id="KW-0812">Transmembrane</keyword>
<accession>A0ABT3C9W0</accession>
<feature type="transmembrane region" description="Helical" evidence="1">
    <location>
        <begin position="86"/>
        <end position="105"/>
    </location>
</feature>
<organism evidence="2 3">
    <name type="scientific">Mycolicibacterium komossense</name>
    <dbReference type="NCBI Taxonomy" id="1779"/>
    <lineage>
        <taxon>Bacteria</taxon>
        <taxon>Bacillati</taxon>
        <taxon>Actinomycetota</taxon>
        <taxon>Actinomycetes</taxon>
        <taxon>Mycobacteriales</taxon>
        <taxon>Mycobacteriaceae</taxon>
        <taxon>Mycolicibacterium</taxon>
    </lineage>
</organism>
<sequence>MAIGQPTKRLLPSIGLIAAGLITGLGLYLCVMFAMAAAGFYTLSFGTGSFVALLICLLIAGAAAITARRDAADEDTADFHRKIRTFVFAMTALQVVLCIFFVAFMPKTVLFLPHS</sequence>
<reference evidence="2 3" key="1">
    <citation type="journal article" date="2022" name="BMC Genomics">
        <title>Comparative genome analysis of mycobacteria focusing on tRNA and non-coding RNA.</title>
        <authorList>
            <person name="Behra P.R.K."/>
            <person name="Pettersson B.M.F."/>
            <person name="Ramesh M."/>
            <person name="Das S."/>
            <person name="Dasgupta S."/>
            <person name="Kirsebom L.A."/>
        </authorList>
    </citation>
    <scope>NUCLEOTIDE SEQUENCE [LARGE SCALE GENOMIC DNA]</scope>
    <source>
        <strain evidence="2 3">DSM 44078</strain>
    </source>
</reference>
<evidence type="ECO:0000313" key="3">
    <source>
        <dbReference type="Proteomes" id="UP001526201"/>
    </source>
</evidence>
<evidence type="ECO:0000313" key="2">
    <source>
        <dbReference type="EMBL" id="MCV7226267.1"/>
    </source>
</evidence>